<evidence type="ECO:0000256" key="1">
    <source>
        <dbReference type="SAM" id="MobiDB-lite"/>
    </source>
</evidence>
<feature type="region of interest" description="Disordered" evidence="1">
    <location>
        <begin position="74"/>
        <end position="93"/>
    </location>
</feature>
<dbReference type="AlphaFoldDB" id="A0A182XTU2"/>
<dbReference type="EnsemblMetazoa" id="AQUA015224-RA">
    <property type="protein sequence ID" value="AQUA015224-PA"/>
    <property type="gene ID" value="AQUA015224"/>
</dbReference>
<dbReference type="Proteomes" id="UP000076407">
    <property type="component" value="Unassembled WGS sequence"/>
</dbReference>
<evidence type="ECO:0000313" key="2">
    <source>
        <dbReference type="EnsemblMetazoa" id="AQUA015224-PA"/>
    </source>
</evidence>
<protein>
    <submittedName>
        <fullName evidence="2">Uncharacterized protein</fullName>
    </submittedName>
</protein>
<keyword evidence="3" id="KW-1185">Reference proteome</keyword>
<organism evidence="2 3">
    <name type="scientific">Anopheles quadriannulatus</name>
    <name type="common">Mosquito</name>
    <dbReference type="NCBI Taxonomy" id="34691"/>
    <lineage>
        <taxon>Eukaryota</taxon>
        <taxon>Metazoa</taxon>
        <taxon>Ecdysozoa</taxon>
        <taxon>Arthropoda</taxon>
        <taxon>Hexapoda</taxon>
        <taxon>Insecta</taxon>
        <taxon>Pterygota</taxon>
        <taxon>Neoptera</taxon>
        <taxon>Endopterygota</taxon>
        <taxon>Diptera</taxon>
        <taxon>Nematocera</taxon>
        <taxon>Culicoidea</taxon>
        <taxon>Culicidae</taxon>
        <taxon>Anophelinae</taxon>
        <taxon>Anopheles</taxon>
    </lineage>
</organism>
<feature type="region of interest" description="Disordered" evidence="1">
    <location>
        <begin position="31"/>
        <end position="53"/>
    </location>
</feature>
<feature type="compositionally biased region" description="Basic and acidic residues" evidence="1">
    <location>
        <begin position="74"/>
        <end position="86"/>
    </location>
</feature>
<dbReference type="VEuPathDB" id="VectorBase:AQUA015224"/>
<accession>A0A182XTU2</accession>
<sequence length="93" mass="10902">RNQEAELLPEHTIPTRRLLIVSPTKCTNHIRSSSKFRKKQATSSTISKEERIPNPHFTIPLHLMMILDTWEPARRDGKRRENHTNDGHNITNR</sequence>
<evidence type="ECO:0000313" key="3">
    <source>
        <dbReference type="Proteomes" id="UP000076407"/>
    </source>
</evidence>
<name>A0A182XTU2_ANOQN</name>
<reference evidence="2" key="1">
    <citation type="submission" date="2020-05" db="UniProtKB">
        <authorList>
            <consortium name="EnsemblMetazoa"/>
        </authorList>
    </citation>
    <scope>IDENTIFICATION</scope>
    <source>
        <strain evidence="2">SANGQUA</strain>
    </source>
</reference>
<proteinExistence type="predicted"/>